<feature type="region of interest" description="Disordered" evidence="1">
    <location>
        <begin position="300"/>
        <end position="364"/>
    </location>
</feature>
<feature type="compositionally biased region" description="Low complexity" evidence="1">
    <location>
        <begin position="345"/>
        <end position="357"/>
    </location>
</feature>
<keyword evidence="2" id="KW-0812">Transmembrane</keyword>
<accession>A0AB38TZP9</accession>
<dbReference type="RefSeq" id="WP_105852177.1">
    <property type="nucleotide sequence ID" value="NZ_CADEQD010000002.1"/>
</dbReference>
<dbReference type="EMBL" id="CP104215">
    <property type="protein sequence ID" value="UWX72748.1"/>
    <property type="molecule type" value="Genomic_DNA"/>
</dbReference>
<keyword evidence="2" id="KW-0472">Membrane</keyword>
<organism evidence="4 5">
    <name type="scientific">Burkholderia gladioli</name>
    <name type="common">Pseudomonas marginata</name>
    <name type="synonym">Phytomonas marginata</name>
    <dbReference type="NCBI Taxonomy" id="28095"/>
    <lineage>
        <taxon>Bacteria</taxon>
        <taxon>Pseudomonadati</taxon>
        <taxon>Pseudomonadota</taxon>
        <taxon>Betaproteobacteria</taxon>
        <taxon>Burkholderiales</taxon>
        <taxon>Burkholderiaceae</taxon>
        <taxon>Burkholderia</taxon>
    </lineage>
</organism>
<dbReference type="InterPro" id="IPR046554">
    <property type="entry name" value="DUF6708"/>
</dbReference>
<feature type="transmembrane region" description="Helical" evidence="2">
    <location>
        <begin position="59"/>
        <end position="79"/>
    </location>
</feature>
<dbReference type="Proteomes" id="UP001059745">
    <property type="component" value="Chromosome 2"/>
</dbReference>
<feature type="domain" description="DUF6708" evidence="3">
    <location>
        <begin position="104"/>
        <end position="296"/>
    </location>
</feature>
<evidence type="ECO:0000259" key="3">
    <source>
        <dbReference type="Pfam" id="PF20455"/>
    </source>
</evidence>
<proteinExistence type="predicted"/>
<name>A0AB38TZP9_BURGA</name>
<evidence type="ECO:0000313" key="5">
    <source>
        <dbReference type="Proteomes" id="UP001059745"/>
    </source>
</evidence>
<gene>
    <name evidence="4" type="ORF">NYZ96_30505</name>
</gene>
<evidence type="ECO:0000256" key="1">
    <source>
        <dbReference type="SAM" id="MobiDB-lite"/>
    </source>
</evidence>
<dbReference type="AlphaFoldDB" id="A0AB38TZP9"/>
<sequence length="364" mass="41881">MDERVMKQYIGKPIPEWDAAHRLKVDQQLSSKIQDFGTIFRINSTYMDITEPSFLEKQWFITGVALSFIFTGIGPYIYILTHGNPTPKFWALVYNCLAIAPMIAFGSIVWKLGRGLFFGLRHRPVRLHRQTRKLYAIRSRRYFTKYGDGDIAWEIPWSTESIFCLHRERTSFGTIFHIRHYTLDDNGNVARVFSIGREWTGYGQIGMALAQWNYWCAYMNDGPGDLPKPMLFHTQQETLREAFLFSLYSFGLRAPVIVRLLMMPHILVFTVMRVLANATCRDPIWPESIERISQIAPDDPYAEPRPGTPVGWGDTILAQQRGEYPDNPQAPVKGWKGEMDEQKNAAAWLENPAAAARRTARGRP</sequence>
<evidence type="ECO:0000313" key="4">
    <source>
        <dbReference type="EMBL" id="UWX72748.1"/>
    </source>
</evidence>
<reference evidence="4" key="1">
    <citation type="submission" date="2022-09" db="EMBL/GenBank/DDBJ databases">
        <title>Genomic of Burkholderia gladioli.</title>
        <authorList>
            <person name="Wu H."/>
        </authorList>
    </citation>
    <scope>NUCLEOTIDE SEQUENCE</scope>
    <source>
        <strain evidence="4">ZN-S4</strain>
    </source>
</reference>
<keyword evidence="2" id="KW-1133">Transmembrane helix</keyword>
<evidence type="ECO:0000256" key="2">
    <source>
        <dbReference type="SAM" id="Phobius"/>
    </source>
</evidence>
<protein>
    <recommendedName>
        <fullName evidence="3">DUF6708 domain-containing protein</fullName>
    </recommendedName>
</protein>
<dbReference type="Pfam" id="PF20455">
    <property type="entry name" value="DUF6708"/>
    <property type="match status" value="1"/>
</dbReference>
<feature type="transmembrane region" description="Helical" evidence="2">
    <location>
        <begin position="91"/>
        <end position="113"/>
    </location>
</feature>